<dbReference type="AlphaFoldDB" id="A0A2S1LXM8"/>
<proteinExistence type="predicted"/>
<protein>
    <submittedName>
        <fullName evidence="1">Uncharacterized protein</fullName>
    </submittedName>
</protein>
<dbReference type="EMBL" id="CP025785">
    <property type="protein sequence ID" value="AWG43054.1"/>
    <property type="molecule type" value="Genomic_DNA"/>
</dbReference>
<organism evidence="1 2">
    <name type="scientific">Candidatus Borreliella tachyglossi</name>
    <dbReference type="NCBI Taxonomy" id="1964448"/>
    <lineage>
        <taxon>Bacteria</taxon>
        <taxon>Pseudomonadati</taxon>
        <taxon>Spirochaetota</taxon>
        <taxon>Spirochaetia</taxon>
        <taxon>Spirochaetales</taxon>
        <taxon>Borreliaceae</taxon>
        <taxon>Borreliella</taxon>
    </lineage>
</organism>
<dbReference type="Proteomes" id="UP000244655">
    <property type="component" value="Chromosome"/>
</dbReference>
<gene>
    <name evidence="1" type="ORF">CR532_03670</name>
</gene>
<sequence>MKEIALKFNQGQAGANNFSKGNKASYWKRKKVSPDIKNQPDTNKQNIVPVGLRHNKSVGMNSSRQGNYKVNRPKGYRKEYRSRIIFKELCPVCEKLIKEVASCMSMKFSNEDKPIHFDCAINKLKSENEILKNEDLIYRGIGKFFVVDKSSRGNNLTFKIVREIDFENLEGRPSWRKKILKDMNKGFKFD</sequence>
<dbReference type="OrthoDB" id="308128at2"/>
<reference evidence="1 2" key="1">
    <citation type="submission" date="2018-01" db="EMBL/GenBank/DDBJ databases">
        <title>Genome sequence of Borrelia tachyglossi.</title>
        <authorList>
            <person name="Gofton A.W."/>
        </authorList>
    </citation>
    <scope>NUCLEOTIDE SEQUENCE [LARGE SCALE GENOMIC DNA]</scope>
    <source>
        <strain evidence="1 2">Bc-F10-1268</strain>
    </source>
</reference>
<keyword evidence="2" id="KW-1185">Reference proteome</keyword>
<name>A0A2S1LXM8_9SPIR</name>
<accession>A0A2S1LXM8</accession>
<evidence type="ECO:0000313" key="2">
    <source>
        <dbReference type="Proteomes" id="UP000244655"/>
    </source>
</evidence>
<evidence type="ECO:0000313" key="1">
    <source>
        <dbReference type="EMBL" id="AWG43054.1"/>
    </source>
</evidence>